<gene>
    <name evidence="1" type="ORF">RDI58_012847</name>
</gene>
<dbReference type="AlphaFoldDB" id="A0AAN8TIE7"/>
<keyword evidence="2" id="KW-1185">Reference proteome</keyword>
<accession>A0AAN8TIE7</accession>
<proteinExistence type="predicted"/>
<comment type="caution">
    <text evidence="1">The sequence shown here is derived from an EMBL/GenBank/DDBJ whole genome shotgun (WGS) entry which is preliminary data.</text>
</comment>
<reference evidence="1 2" key="1">
    <citation type="submission" date="2024-02" db="EMBL/GenBank/DDBJ databases">
        <title>de novo genome assembly of Solanum bulbocastanum strain 11H21.</title>
        <authorList>
            <person name="Hosaka A.J."/>
        </authorList>
    </citation>
    <scope>NUCLEOTIDE SEQUENCE [LARGE SCALE GENOMIC DNA]</scope>
    <source>
        <tissue evidence="1">Young leaves</tissue>
    </source>
</reference>
<name>A0AAN8TIE7_SOLBU</name>
<organism evidence="1 2">
    <name type="scientific">Solanum bulbocastanum</name>
    <name type="common">Wild potato</name>
    <dbReference type="NCBI Taxonomy" id="147425"/>
    <lineage>
        <taxon>Eukaryota</taxon>
        <taxon>Viridiplantae</taxon>
        <taxon>Streptophyta</taxon>
        <taxon>Embryophyta</taxon>
        <taxon>Tracheophyta</taxon>
        <taxon>Spermatophyta</taxon>
        <taxon>Magnoliopsida</taxon>
        <taxon>eudicotyledons</taxon>
        <taxon>Gunneridae</taxon>
        <taxon>Pentapetalae</taxon>
        <taxon>asterids</taxon>
        <taxon>lamiids</taxon>
        <taxon>Solanales</taxon>
        <taxon>Solanaceae</taxon>
        <taxon>Solanoideae</taxon>
        <taxon>Solaneae</taxon>
        <taxon>Solanum</taxon>
    </lineage>
</organism>
<evidence type="ECO:0000313" key="2">
    <source>
        <dbReference type="Proteomes" id="UP001371456"/>
    </source>
</evidence>
<dbReference type="Proteomes" id="UP001371456">
    <property type="component" value="Unassembled WGS sequence"/>
</dbReference>
<sequence>MNIIYIGSSDVLFNHLKEVKLKGFLATKAGMQLIKLLLGKLTVLVRMLILYR</sequence>
<protein>
    <submittedName>
        <fullName evidence="1">Uncharacterized protein</fullName>
    </submittedName>
</protein>
<evidence type="ECO:0000313" key="1">
    <source>
        <dbReference type="EMBL" id="KAK6789048.1"/>
    </source>
</evidence>
<dbReference type="EMBL" id="JBANQN010000005">
    <property type="protein sequence ID" value="KAK6789048.1"/>
    <property type="molecule type" value="Genomic_DNA"/>
</dbReference>